<dbReference type="InterPro" id="IPR008974">
    <property type="entry name" value="TRAF-like"/>
</dbReference>
<dbReference type="Gene3D" id="3.30.710.10">
    <property type="entry name" value="Potassium Channel Kv1.1, Chain A"/>
    <property type="match status" value="1"/>
</dbReference>
<dbReference type="GO" id="GO:0016567">
    <property type="term" value="P:protein ubiquitination"/>
    <property type="evidence" value="ECO:0007669"/>
    <property type="project" value="InterPro"/>
</dbReference>
<dbReference type="Gene3D" id="2.60.210.10">
    <property type="entry name" value="Apoptosis, Tumor Necrosis Factor Receptor Associated Protein 2, Chain A"/>
    <property type="match status" value="1"/>
</dbReference>
<dbReference type="PANTHER" id="PTHR26379:SF481">
    <property type="entry name" value="BTB DOMAIN-CONTAINING PROTEIN"/>
    <property type="match status" value="1"/>
</dbReference>
<dbReference type="CDD" id="cd00121">
    <property type="entry name" value="MATH"/>
    <property type="match status" value="1"/>
</dbReference>
<dbReference type="Pfam" id="PF22486">
    <property type="entry name" value="MATH_2"/>
    <property type="match status" value="1"/>
</dbReference>
<dbReference type="AlphaFoldDB" id="N1QSX7"/>
<dbReference type="PROSITE" id="PS50144">
    <property type="entry name" value="MATH"/>
    <property type="match status" value="1"/>
</dbReference>
<organism evidence="3">
    <name type="scientific">Aegilops tauschii</name>
    <name type="common">Tausch's goatgrass</name>
    <name type="synonym">Aegilops squarrosa</name>
    <dbReference type="NCBI Taxonomy" id="37682"/>
    <lineage>
        <taxon>Eukaryota</taxon>
        <taxon>Viridiplantae</taxon>
        <taxon>Streptophyta</taxon>
        <taxon>Embryophyta</taxon>
        <taxon>Tracheophyta</taxon>
        <taxon>Spermatophyta</taxon>
        <taxon>Magnoliopsida</taxon>
        <taxon>Liliopsida</taxon>
        <taxon>Poales</taxon>
        <taxon>Poaceae</taxon>
        <taxon>BOP clade</taxon>
        <taxon>Pooideae</taxon>
        <taxon>Triticodae</taxon>
        <taxon>Triticeae</taxon>
        <taxon>Triticinae</taxon>
        <taxon>Aegilops</taxon>
    </lineage>
</organism>
<dbReference type="InterPro" id="IPR056423">
    <property type="entry name" value="BACK_BPM_SPOP"/>
</dbReference>
<dbReference type="SUPFAM" id="SSF54695">
    <property type="entry name" value="POZ domain"/>
    <property type="match status" value="1"/>
</dbReference>
<accession>N1QSX7</accession>
<dbReference type="Pfam" id="PF24570">
    <property type="entry name" value="BACK_BPM_SPOP"/>
    <property type="match status" value="1"/>
</dbReference>
<evidence type="ECO:0000256" key="2">
    <source>
        <dbReference type="ARBA" id="ARBA00010846"/>
    </source>
</evidence>
<dbReference type="EnsemblPlants" id="EMT03688">
    <property type="protein sequence ID" value="EMT03688"/>
    <property type="gene ID" value="F775_25847"/>
</dbReference>
<comment type="similarity">
    <text evidence="2">Belongs to the Tdpoz family.</text>
</comment>
<dbReference type="Pfam" id="PF00651">
    <property type="entry name" value="BTB"/>
    <property type="match status" value="1"/>
</dbReference>
<dbReference type="InterPro" id="IPR002083">
    <property type="entry name" value="MATH/TRAF_dom"/>
</dbReference>
<dbReference type="PANTHER" id="PTHR26379">
    <property type="entry name" value="BTB/POZ AND MATH DOMAIN-CONTAINING PROTEIN 1"/>
    <property type="match status" value="1"/>
</dbReference>
<name>N1QSX7_AEGTA</name>
<evidence type="ECO:0000313" key="3">
    <source>
        <dbReference type="EnsemblPlants" id="EMT03688"/>
    </source>
</evidence>
<dbReference type="InterPro" id="IPR045005">
    <property type="entry name" value="BPM1-6"/>
</dbReference>
<dbReference type="InterPro" id="IPR011333">
    <property type="entry name" value="SKP1/BTB/POZ_sf"/>
</dbReference>
<reference evidence="3" key="1">
    <citation type="submission" date="2015-06" db="UniProtKB">
        <authorList>
            <consortium name="EnsemblPlants"/>
        </authorList>
    </citation>
    <scope>IDENTIFICATION</scope>
</reference>
<evidence type="ECO:0000256" key="1">
    <source>
        <dbReference type="ARBA" id="ARBA00004906"/>
    </source>
</evidence>
<proteinExistence type="inferred from homology"/>
<sequence>MGLWMEGGGGQGLAARKLEPMGERREGDVRLSPCRAERQRNRIRNTRNHHFFCFLRIPYEILKYLSSEKGLHLGVYKFDPSNLRISLSAMIAALVRCSHVALARRLPNCLLQQASYILDRLEERNFLVFVVQKALGVGAMSLADEQEFASAPLATDRRSKIFPPASPPSYSESKTKPTSIMAEPYEIRAAMIAESEKRSYVLKIDGYSMANALLKNGECTTSAPFSVGGHNWVVRYYPNGYPKHCDNYISLYVQLEAADADAEDVKAKAKLKLSLLDKNANPVPWYCRTIPLHTFSRRAPDRGCHDFIYKAGLEVSPHLRDDCLTIRCDVTVVKDIDQEARIPPTDLHRHLGDLLQSKDGADLTFHVGGRTFPAHRCVLAARSCVFKAELLGAMAESSSSTIEIRDMEPDVFEYLLHFIYTDSVPLLDVVMAGHLLEAADRYDIGRLKVICEEKLCSHIDSNMVATSLALAKQHGFRRLKQACLQFLASPSNLNATIASDGFEHLLSSCGWSVFEELRDRTIRLNPKRDIITTFRK</sequence>
<dbReference type="InterPro" id="IPR000210">
    <property type="entry name" value="BTB/POZ_dom"/>
</dbReference>
<dbReference type="SUPFAM" id="SSF49599">
    <property type="entry name" value="TRAF domain-like"/>
    <property type="match status" value="1"/>
</dbReference>
<dbReference type="PROSITE" id="PS50097">
    <property type="entry name" value="BTB"/>
    <property type="match status" value="1"/>
</dbReference>
<dbReference type="SMART" id="SM00225">
    <property type="entry name" value="BTB"/>
    <property type="match status" value="1"/>
</dbReference>
<comment type="pathway">
    <text evidence="1">Protein modification; protein ubiquitination.</text>
</comment>
<protein>
    <submittedName>
        <fullName evidence="3">Speckle-type POZ protein-like protein</fullName>
    </submittedName>
</protein>